<feature type="chain" id="PRO_5004219668" evidence="1">
    <location>
        <begin position="23"/>
        <end position="138"/>
    </location>
</feature>
<sequence length="138" mass="15613">MPRVAAIFSALLLMFMCSQASAAEQNFHDQPEFTQQELQQFLKDFPAFREWAVNSKDTSSPVVTDAGEPSFVWSPQAEAYLRENTGWAPERFFYVMTHVFAGRTVLRHGSQVTGDNRPPDMPVVSDAELDLIRTLMPN</sequence>
<keyword evidence="1" id="KW-0732">Signal</keyword>
<reference evidence="2 3" key="1">
    <citation type="journal article" date="2011" name="J. Bacteriol.">
        <title>Complete genome sequence and updated annotation of Desulfovibrio alaskensis G20.</title>
        <authorList>
            <person name="Hauser L.J."/>
            <person name="Land M.L."/>
            <person name="Brown S.D."/>
            <person name="Larimer F."/>
            <person name="Keller K.L."/>
            <person name="Rapp-Giles B.J."/>
            <person name="Price M.N."/>
            <person name="Lin M."/>
            <person name="Bruce D.C."/>
            <person name="Detter J.C."/>
            <person name="Tapia R."/>
            <person name="Han C.S."/>
            <person name="Goodwin L.A."/>
            <person name="Cheng J.F."/>
            <person name="Pitluck S."/>
            <person name="Copeland A."/>
            <person name="Lucas S."/>
            <person name="Nolan M."/>
            <person name="Lapidus A.L."/>
            <person name="Palumbo A.V."/>
            <person name="Wall J.D."/>
        </authorList>
    </citation>
    <scope>NUCLEOTIDE SEQUENCE [LARGE SCALE GENOMIC DNA]</scope>
    <source>
        <strain evidence="3">ATCC BAA 1058 / DSM 17464 / G20</strain>
    </source>
</reference>
<dbReference type="EMBL" id="CP000112">
    <property type="protein sequence ID" value="ABB38592.1"/>
    <property type="molecule type" value="Genomic_DNA"/>
</dbReference>
<dbReference type="AlphaFoldDB" id="Q310Q4"/>
<dbReference type="Proteomes" id="UP000002710">
    <property type="component" value="Chromosome"/>
</dbReference>
<gene>
    <name evidence="2" type="ordered locus">Dde_1795</name>
</gene>
<proteinExistence type="predicted"/>
<evidence type="ECO:0000313" key="2">
    <source>
        <dbReference type="EMBL" id="ABB38592.1"/>
    </source>
</evidence>
<evidence type="ECO:0000256" key="1">
    <source>
        <dbReference type="SAM" id="SignalP"/>
    </source>
</evidence>
<dbReference type="HOGENOM" id="CLU_124348_0_0_7"/>
<name>Q310Q4_OLEA2</name>
<evidence type="ECO:0000313" key="3">
    <source>
        <dbReference type="Proteomes" id="UP000002710"/>
    </source>
</evidence>
<dbReference type="RefSeq" id="WP_011367722.1">
    <property type="nucleotide sequence ID" value="NC_007519.1"/>
</dbReference>
<dbReference type="KEGG" id="dde:Dde_1795"/>
<keyword evidence="3" id="KW-1185">Reference proteome</keyword>
<protein>
    <submittedName>
        <fullName evidence="2">Uncharacterized protein</fullName>
    </submittedName>
</protein>
<organism evidence="2 3">
    <name type="scientific">Oleidesulfovibrio alaskensis (strain ATCC BAA-1058 / DSM 17464 / G20)</name>
    <name type="common">Desulfovibrio alaskensis</name>
    <dbReference type="NCBI Taxonomy" id="207559"/>
    <lineage>
        <taxon>Bacteria</taxon>
        <taxon>Pseudomonadati</taxon>
        <taxon>Thermodesulfobacteriota</taxon>
        <taxon>Desulfovibrionia</taxon>
        <taxon>Desulfovibrionales</taxon>
        <taxon>Desulfovibrionaceae</taxon>
        <taxon>Oleidesulfovibrio</taxon>
    </lineage>
</organism>
<feature type="signal peptide" evidence="1">
    <location>
        <begin position="1"/>
        <end position="22"/>
    </location>
</feature>
<dbReference type="eggNOG" id="ENOG5031GA0">
    <property type="taxonomic scope" value="Bacteria"/>
</dbReference>
<accession>Q310Q4</accession>